<organism evidence="3 4">
    <name type="scientific">Elysia chlorotica</name>
    <name type="common">Eastern emerald elysia</name>
    <name type="synonym">Sea slug</name>
    <dbReference type="NCBI Taxonomy" id="188477"/>
    <lineage>
        <taxon>Eukaryota</taxon>
        <taxon>Metazoa</taxon>
        <taxon>Spiralia</taxon>
        <taxon>Lophotrochozoa</taxon>
        <taxon>Mollusca</taxon>
        <taxon>Gastropoda</taxon>
        <taxon>Heterobranchia</taxon>
        <taxon>Euthyneura</taxon>
        <taxon>Panpulmonata</taxon>
        <taxon>Sacoglossa</taxon>
        <taxon>Placobranchoidea</taxon>
        <taxon>Plakobranchidae</taxon>
        <taxon>Elysia</taxon>
    </lineage>
</organism>
<dbReference type="SMART" id="SM00034">
    <property type="entry name" value="CLECT"/>
    <property type="match status" value="1"/>
</dbReference>
<reference evidence="3 4" key="1">
    <citation type="submission" date="2019-01" db="EMBL/GenBank/DDBJ databases">
        <title>A draft genome assembly of the solar-powered sea slug Elysia chlorotica.</title>
        <authorList>
            <person name="Cai H."/>
            <person name="Li Q."/>
            <person name="Fang X."/>
            <person name="Li J."/>
            <person name="Curtis N.E."/>
            <person name="Altenburger A."/>
            <person name="Shibata T."/>
            <person name="Feng M."/>
            <person name="Maeda T."/>
            <person name="Schwartz J.A."/>
            <person name="Shigenobu S."/>
            <person name="Lundholm N."/>
            <person name="Nishiyama T."/>
            <person name="Yang H."/>
            <person name="Hasebe M."/>
            <person name="Li S."/>
            <person name="Pierce S.K."/>
            <person name="Wang J."/>
        </authorList>
    </citation>
    <scope>NUCLEOTIDE SEQUENCE [LARGE SCALE GENOMIC DNA]</scope>
    <source>
        <strain evidence="3">EC2010</strain>
        <tissue evidence="3">Whole organism of an adult</tissue>
    </source>
</reference>
<comment type="caution">
    <text evidence="3">The sequence shown here is derived from an EMBL/GenBank/DDBJ whole genome shotgun (WGS) entry which is preliminary data.</text>
</comment>
<dbReference type="OrthoDB" id="7357196at2759"/>
<evidence type="ECO:0000256" key="1">
    <source>
        <dbReference type="ARBA" id="ARBA00023157"/>
    </source>
</evidence>
<dbReference type="EMBL" id="RQTK01000402">
    <property type="protein sequence ID" value="RUS80247.1"/>
    <property type="molecule type" value="Genomic_DNA"/>
</dbReference>
<dbReference type="InterPro" id="IPR016187">
    <property type="entry name" value="CTDL_fold"/>
</dbReference>
<dbReference type="Proteomes" id="UP000271974">
    <property type="component" value="Unassembled WGS sequence"/>
</dbReference>
<dbReference type="PROSITE" id="PS50041">
    <property type="entry name" value="C_TYPE_LECTIN_2"/>
    <property type="match status" value="1"/>
</dbReference>
<evidence type="ECO:0000259" key="2">
    <source>
        <dbReference type="PROSITE" id="PS50041"/>
    </source>
</evidence>
<dbReference type="Gene3D" id="3.10.100.10">
    <property type="entry name" value="Mannose-Binding Protein A, subunit A"/>
    <property type="match status" value="1"/>
</dbReference>
<feature type="non-terminal residue" evidence="3">
    <location>
        <position position="1"/>
    </location>
</feature>
<sequence>VVSSTDKSIWREGFPSTNTTQRKSYAVISSYDYRSKNIGELEMKAGALCIFRPRRQYCETGGFIMLEQGSARGCYRFYGWMYYYEALKTCGRKTKLLSFSDPVWKSFFREMVAVLTRVALDISDIEHETVWEWRSGAPTNFVNWAKNEPTDTRVENCAMIDVNQLWYDSSCDSPFYVACQIESIDSPDRVRMRLLYHAPPSTVYDQQMLQVSCSAIHASNNTITWYISGKDSTKTKPSHYGGSVYNKIEGVRTYSDVCENKTTSTLVFKVDRRKHHGIYISCYGYDADGAKSCTHIDNRFSFCDISHKLEVLSDGPLQPPLLNISYPATQGAWTRVQRSGQNARYCTAARVWLSGSSTIRLAQLFWTI</sequence>
<dbReference type="InterPro" id="IPR016186">
    <property type="entry name" value="C-type_lectin-like/link_sf"/>
</dbReference>
<dbReference type="Gene3D" id="2.60.40.10">
    <property type="entry name" value="Immunoglobulins"/>
    <property type="match status" value="1"/>
</dbReference>
<dbReference type="SUPFAM" id="SSF56436">
    <property type="entry name" value="C-type lectin-like"/>
    <property type="match status" value="1"/>
</dbReference>
<dbReference type="CDD" id="cd00037">
    <property type="entry name" value="CLECT"/>
    <property type="match status" value="1"/>
</dbReference>
<proteinExistence type="predicted"/>
<feature type="domain" description="C-type lectin" evidence="2">
    <location>
        <begin position="70"/>
        <end position="180"/>
    </location>
</feature>
<evidence type="ECO:0000313" key="3">
    <source>
        <dbReference type="EMBL" id="RUS80247.1"/>
    </source>
</evidence>
<accession>A0A3S1C1A5</accession>
<dbReference type="PROSITE" id="PS00615">
    <property type="entry name" value="C_TYPE_LECTIN_1"/>
    <property type="match status" value="1"/>
</dbReference>
<keyword evidence="1" id="KW-1015">Disulfide bond</keyword>
<dbReference type="InterPro" id="IPR001304">
    <property type="entry name" value="C-type_lectin-like"/>
</dbReference>
<dbReference type="Pfam" id="PF00059">
    <property type="entry name" value="Lectin_C"/>
    <property type="match status" value="1"/>
</dbReference>
<name>A0A3S1C1A5_ELYCH</name>
<protein>
    <recommendedName>
        <fullName evidence="2">C-type lectin domain-containing protein</fullName>
    </recommendedName>
</protein>
<evidence type="ECO:0000313" key="4">
    <source>
        <dbReference type="Proteomes" id="UP000271974"/>
    </source>
</evidence>
<keyword evidence="4" id="KW-1185">Reference proteome</keyword>
<dbReference type="InterPro" id="IPR018378">
    <property type="entry name" value="C-type_lectin_CS"/>
</dbReference>
<gene>
    <name evidence="3" type="ORF">EGW08_011976</name>
</gene>
<dbReference type="AlphaFoldDB" id="A0A3S1C1A5"/>
<dbReference type="InterPro" id="IPR013783">
    <property type="entry name" value="Ig-like_fold"/>
</dbReference>